<evidence type="ECO:0000313" key="2">
    <source>
        <dbReference type="EMBL" id="GBP51220.1"/>
    </source>
</evidence>
<feature type="region of interest" description="Disordered" evidence="1">
    <location>
        <begin position="140"/>
        <end position="167"/>
    </location>
</feature>
<reference evidence="2 3" key="1">
    <citation type="journal article" date="2019" name="Commun. Biol.">
        <title>The bagworm genome reveals a unique fibroin gene that provides high tensile strength.</title>
        <authorList>
            <person name="Kono N."/>
            <person name="Nakamura H."/>
            <person name="Ohtoshi R."/>
            <person name="Tomita M."/>
            <person name="Numata K."/>
            <person name="Arakawa K."/>
        </authorList>
    </citation>
    <scope>NUCLEOTIDE SEQUENCE [LARGE SCALE GENOMIC DNA]</scope>
</reference>
<dbReference type="OrthoDB" id="7455033at2759"/>
<comment type="caution">
    <text evidence="2">The sequence shown here is derived from an EMBL/GenBank/DDBJ whole genome shotgun (WGS) entry which is preliminary data.</text>
</comment>
<dbReference type="EMBL" id="BGZK01000577">
    <property type="protein sequence ID" value="GBP51220.1"/>
    <property type="molecule type" value="Genomic_DNA"/>
</dbReference>
<evidence type="ECO:0000256" key="1">
    <source>
        <dbReference type="SAM" id="MobiDB-lite"/>
    </source>
</evidence>
<protein>
    <submittedName>
        <fullName evidence="2">Uncharacterized protein</fullName>
    </submittedName>
</protein>
<dbReference type="AlphaFoldDB" id="A0A4C1WK45"/>
<evidence type="ECO:0000313" key="3">
    <source>
        <dbReference type="Proteomes" id="UP000299102"/>
    </source>
</evidence>
<sequence>MRNYVFSSIPSRTNIFIHIFRGRRVRARRGGRRRRAAGSKYLWGVEAVRLRRSLAPQRTTALSRRETRAPRRSGAAAGRNAGRSWRRSAKEKRVLARVRLTAHDEYGDEARFGVMRSAKRTQTYWRVWYAACGAAGAAARQWPARPGTPPPADDAGDHTAPDTHLIS</sequence>
<feature type="region of interest" description="Disordered" evidence="1">
    <location>
        <begin position="56"/>
        <end position="88"/>
    </location>
</feature>
<dbReference type="Proteomes" id="UP000299102">
    <property type="component" value="Unassembled WGS sequence"/>
</dbReference>
<keyword evidence="3" id="KW-1185">Reference proteome</keyword>
<accession>A0A4C1WK45</accession>
<gene>
    <name evidence="2" type="ORF">EVAR_85432_1</name>
</gene>
<proteinExistence type="predicted"/>
<organism evidence="2 3">
    <name type="scientific">Eumeta variegata</name>
    <name type="common">Bagworm moth</name>
    <name type="synonym">Eumeta japonica</name>
    <dbReference type="NCBI Taxonomy" id="151549"/>
    <lineage>
        <taxon>Eukaryota</taxon>
        <taxon>Metazoa</taxon>
        <taxon>Ecdysozoa</taxon>
        <taxon>Arthropoda</taxon>
        <taxon>Hexapoda</taxon>
        <taxon>Insecta</taxon>
        <taxon>Pterygota</taxon>
        <taxon>Neoptera</taxon>
        <taxon>Endopterygota</taxon>
        <taxon>Lepidoptera</taxon>
        <taxon>Glossata</taxon>
        <taxon>Ditrysia</taxon>
        <taxon>Tineoidea</taxon>
        <taxon>Psychidae</taxon>
        <taxon>Oiketicinae</taxon>
        <taxon>Eumeta</taxon>
    </lineage>
</organism>
<name>A0A4C1WK45_EUMVA</name>
<feature type="compositionally biased region" description="Low complexity" evidence="1">
    <location>
        <begin position="72"/>
        <end position="83"/>
    </location>
</feature>